<sequence>MKEALIKNMYQMAINVCKEGEKRKESLNLAPNIVISNGYDYDVPATRVISNNRTLVIYNERLSIFILDSAVHHKNTINQEIYLEEDVVQVIWRIFMGSNWTDKKVSDVLIELRKQHGDSHIEVICGGGKKRGTKQAFTPDYKCRMRGNF</sequence>
<dbReference type="AlphaFoldDB" id="A0AAD5MSB7"/>
<organism evidence="1 2">
    <name type="scientific">Parelaphostrongylus tenuis</name>
    <name type="common">Meningeal worm</name>
    <dbReference type="NCBI Taxonomy" id="148309"/>
    <lineage>
        <taxon>Eukaryota</taxon>
        <taxon>Metazoa</taxon>
        <taxon>Ecdysozoa</taxon>
        <taxon>Nematoda</taxon>
        <taxon>Chromadorea</taxon>
        <taxon>Rhabditida</taxon>
        <taxon>Rhabditina</taxon>
        <taxon>Rhabditomorpha</taxon>
        <taxon>Strongyloidea</taxon>
        <taxon>Metastrongylidae</taxon>
        <taxon>Parelaphostrongylus</taxon>
    </lineage>
</organism>
<proteinExistence type="predicted"/>
<dbReference type="EMBL" id="JAHQIW010004036">
    <property type="protein sequence ID" value="KAJ1360918.1"/>
    <property type="molecule type" value="Genomic_DNA"/>
</dbReference>
<evidence type="ECO:0000313" key="2">
    <source>
        <dbReference type="Proteomes" id="UP001196413"/>
    </source>
</evidence>
<comment type="caution">
    <text evidence="1">The sequence shown here is derived from an EMBL/GenBank/DDBJ whole genome shotgun (WGS) entry which is preliminary data.</text>
</comment>
<evidence type="ECO:0000313" key="1">
    <source>
        <dbReference type="EMBL" id="KAJ1360918.1"/>
    </source>
</evidence>
<keyword evidence="2" id="KW-1185">Reference proteome</keyword>
<gene>
    <name evidence="1" type="ORF">KIN20_020039</name>
</gene>
<dbReference type="Proteomes" id="UP001196413">
    <property type="component" value="Unassembled WGS sequence"/>
</dbReference>
<reference evidence="1" key="1">
    <citation type="submission" date="2021-06" db="EMBL/GenBank/DDBJ databases">
        <title>Parelaphostrongylus tenuis whole genome reference sequence.</title>
        <authorList>
            <person name="Garwood T.J."/>
            <person name="Larsen P.A."/>
            <person name="Fountain-Jones N.M."/>
            <person name="Garbe J.R."/>
            <person name="Macchietto M.G."/>
            <person name="Kania S.A."/>
            <person name="Gerhold R.W."/>
            <person name="Richards J.E."/>
            <person name="Wolf T.M."/>
        </authorList>
    </citation>
    <scope>NUCLEOTIDE SEQUENCE</scope>
    <source>
        <strain evidence="1">MNPRO001-30</strain>
        <tissue evidence="1">Meninges</tissue>
    </source>
</reference>
<protein>
    <submittedName>
        <fullName evidence="1">Uncharacterized protein</fullName>
    </submittedName>
</protein>
<accession>A0AAD5MSB7</accession>
<name>A0AAD5MSB7_PARTN</name>